<comment type="similarity">
    <text evidence="2">Belongs to the HesA/MoeB/ThiF family.</text>
</comment>
<keyword evidence="16" id="KW-1185">Reference proteome</keyword>
<comment type="pathway">
    <text evidence="1">Cofactor biosynthesis; molybdopterin biosynthesis.</text>
</comment>
<sequence>MSLPELTREQLLRYSRHVMLPSFDMLGQERLLQAKVLVIGMGGLGCAAAPYLATSGIGQLTLVDGDVVDAHNLPRQHLYGPADVGQAKVLAALARLQSQAPDCQLKGITEHVDAERLYALVKNFDVVVDCCDNLTTRNAINLACVKARIPLVSGAAIRYEGQLSVFLNDGMSPCYQCLSLLFGEQQLSCMEAGILAPVVGVIGAMQAVETLKLIAQTGEPISGKVMLYDGLHGEWQTFKLARHPQCPACAD</sequence>
<evidence type="ECO:0000313" key="16">
    <source>
        <dbReference type="Proteomes" id="UP000053718"/>
    </source>
</evidence>
<dbReference type="OrthoDB" id="9804286at2"/>
<dbReference type="EC" id="2.7.7.80" evidence="9"/>
<dbReference type="Pfam" id="PF00899">
    <property type="entry name" value="ThiF"/>
    <property type="match status" value="1"/>
</dbReference>
<dbReference type="InterPro" id="IPR045886">
    <property type="entry name" value="ThiF/MoeB/HesA"/>
</dbReference>
<protein>
    <recommendedName>
        <fullName evidence="10">Molybdopterin-synthase adenylyltransferase</fullName>
        <ecNumber evidence="9">2.7.7.80</ecNumber>
    </recommendedName>
    <alternativeName>
        <fullName evidence="13">MoaD protein adenylase</fullName>
    </alternativeName>
    <alternativeName>
        <fullName evidence="11">Molybdopterin-converting factor subunit 1 adenylase</fullName>
    </alternativeName>
    <alternativeName>
        <fullName evidence="12">Sulfur carrier protein MoaD adenylyltransferase</fullName>
    </alternativeName>
</protein>
<dbReference type="RefSeq" id="WP_034730409.1">
    <property type="nucleotide sequence ID" value="NZ_JPIN01000002.1"/>
</dbReference>
<keyword evidence="15" id="KW-0548">Nucleotidyltransferase</keyword>
<comment type="subunit">
    <text evidence="8">Homodimer. Forms a stable heterotetrameric complex of 2 MoeB and 2 MoaD during adenylation of MoaD.</text>
</comment>
<dbReference type="Gene3D" id="3.40.50.720">
    <property type="entry name" value="NAD(P)-binding Rossmann-like Domain"/>
    <property type="match status" value="1"/>
</dbReference>
<keyword evidence="5" id="KW-0067">ATP-binding</keyword>
<dbReference type="GO" id="GO:0005829">
    <property type="term" value="C:cytosol"/>
    <property type="evidence" value="ECO:0007669"/>
    <property type="project" value="TreeGrafter"/>
</dbReference>
<dbReference type="SUPFAM" id="SSF69572">
    <property type="entry name" value="Activating enzymes of the ubiquitin-like proteins"/>
    <property type="match status" value="1"/>
</dbReference>
<evidence type="ECO:0000256" key="8">
    <source>
        <dbReference type="ARBA" id="ARBA00063809"/>
    </source>
</evidence>
<dbReference type="PANTHER" id="PTHR10953">
    <property type="entry name" value="UBIQUITIN-ACTIVATING ENZYME E1"/>
    <property type="match status" value="1"/>
</dbReference>
<proteinExistence type="inferred from homology"/>
<accession>A0A094INZ2</accession>
<comment type="catalytic activity">
    <reaction evidence="6">
        <text>[molybdopterin-synthase sulfur-carrier protein]-C-terminal Gly-Gly + ATP + H(+) = [molybdopterin-synthase sulfur-carrier protein]-C-terminal Gly-Gly-AMP + diphosphate</text>
        <dbReference type="Rhea" id="RHEA:43616"/>
        <dbReference type="Rhea" id="RHEA-COMP:12159"/>
        <dbReference type="Rhea" id="RHEA-COMP:12202"/>
        <dbReference type="ChEBI" id="CHEBI:15378"/>
        <dbReference type="ChEBI" id="CHEBI:30616"/>
        <dbReference type="ChEBI" id="CHEBI:33019"/>
        <dbReference type="ChEBI" id="CHEBI:90618"/>
        <dbReference type="ChEBI" id="CHEBI:90778"/>
        <dbReference type="EC" id="2.7.7.80"/>
    </reaction>
</comment>
<keyword evidence="3 15" id="KW-0808">Transferase</keyword>
<evidence type="ECO:0000256" key="1">
    <source>
        <dbReference type="ARBA" id="ARBA00005046"/>
    </source>
</evidence>
<dbReference type="GO" id="GO:0061605">
    <property type="term" value="F:molybdopterin-synthase adenylyltransferase activity"/>
    <property type="evidence" value="ECO:0007669"/>
    <property type="project" value="UniProtKB-EC"/>
</dbReference>
<evidence type="ECO:0000259" key="14">
    <source>
        <dbReference type="Pfam" id="PF00899"/>
    </source>
</evidence>
<evidence type="ECO:0000256" key="9">
    <source>
        <dbReference type="ARBA" id="ARBA00066884"/>
    </source>
</evidence>
<evidence type="ECO:0000256" key="10">
    <source>
        <dbReference type="ARBA" id="ARBA00073635"/>
    </source>
</evidence>
<dbReference type="NCBIfam" id="NF004281">
    <property type="entry name" value="PRK05690.1"/>
    <property type="match status" value="1"/>
</dbReference>
<evidence type="ECO:0000256" key="2">
    <source>
        <dbReference type="ARBA" id="ARBA00009919"/>
    </source>
</evidence>
<reference evidence="15 16" key="1">
    <citation type="submission" date="2014-06" db="EMBL/GenBank/DDBJ databases">
        <title>Draft genome sequence of Idiomarina sp. MCCC 1A10513.</title>
        <authorList>
            <person name="Du J."/>
            <person name="Lai Q."/>
            <person name="Shao Z."/>
        </authorList>
    </citation>
    <scope>NUCLEOTIDE SEQUENCE [LARGE SCALE GENOMIC DNA]</scope>
    <source>
        <strain evidence="15 16">MCCC 1A10513</strain>
    </source>
</reference>
<dbReference type="Proteomes" id="UP000053718">
    <property type="component" value="Unassembled WGS sequence"/>
</dbReference>
<dbReference type="GO" id="GO:0004792">
    <property type="term" value="F:thiosulfate-cyanide sulfurtransferase activity"/>
    <property type="evidence" value="ECO:0007669"/>
    <property type="project" value="TreeGrafter"/>
</dbReference>
<dbReference type="InterPro" id="IPR000594">
    <property type="entry name" value="ThiF_NAD_FAD-bd"/>
</dbReference>
<dbReference type="InterPro" id="IPR035985">
    <property type="entry name" value="Ubiquitin-activating_enz"/>
</dbReference>
<evidence type="ECO:0000256" key="13">
    <source>
        <dbReference type="ARBA" id="ARBA00078531"/>
    </source>
</evidence>
<dbReference type="GO" id="GO:0005524">
    <property type="term" value="F:ATP binding"/>
    <property type="evidence" value="ECO:0007669"/>
    <property type="project" value="UniProtKB-KW"/>
</dbReference>
<evidence type="ECO:0000256" key="5">
    <source>
        <dbReference type="ARBA" id="ARBA00022840"/>
    </source>
</evidence>
<dbReference type="STRING" id="1517416.IDAT_03140"/>
<dbReference type="GO" id="GO:0008146">
    <property type="term" value="F:sulfotransferase activity"/>
    <property type="evidence" value="ECO:0007669"/>
    <property type="project" value="TreeGrafter"/>
</dbReference>
<dbReference type="AlphaFoldDB" id="A0A094INZ2"/>
<dbReference type="GO" id="GO:0008641">
    <property type="term" value="F:ubiquitin-like modifier activating enzyme activity"/>
    <property type="evidence" value="ECO:0007669"/>
    <property type="project" value="InterPro"/>
</dbReference>
<name>A0A094INZ2_9GAMM</name>
<comment type="function">
    <text evidence="7">Catalyzes the adenylation by ATP of the carboxyl group of the C-terminal glycine of sulfur carrier protein MoaD.</text>
</comment>
<dbReference type="FunFam" id="3.40.50.720:FF:000033">
    <property type="entry name" value="Adenylyltransferase and sulfurtransferase MOCS3"/>
    <property type="match status" value="1"/>
</dbReference>
<dbReference type="EMBL" id="JPIN01000002">
    <property type="protein sequence ID" value="KFZ29370.1"/>
    <property type="molecule type" value="Genomic_DNA"/>
</dbReference>
<dbReference type="CDD" id="cd00757">
    <property type="entry name" value="ThiF_MoeB_HesA_family"/>
    <property type="match status" value="1"/>
</dbReference>
<evidence type="ECO:0000313" key="15">
    <source>
        <dbReference type="EMBL" id="KFZ29370.1"/>
    </source>
</evidence>
<evidence type="ECO:0000256" key="12">
    <source>
        <dbReference type="ARBA" id="ARBA00075328"/>
    </source>
</evidence>
<evidence type="ECO:0000256" key="6">
    <source>
        <dbReference type="ARBA" id="ARBA00052218"/>
    </source>
</evidence>
<dbReference type="PANTHER" id="PTHR10953:SF102">
    <property type="entry name" value="ADENYLYLTRANSFERASE AND SULFURTRANSFERASE MOCS3"/>
    <property type="match status" value="1"/>
</dbReference>
<evidence type="ECO:0000256" key="7">
    <source>
        <dbReference type="ARBA" id="ARBA00055169"/>
    </source>
</evidence>
<keyword evidence="4" id="KW-0547">Nucleotide-binding</keyword>
<dbReference type="eggNOG" id="COG0476">
    <property type="taxonomic scope" value="Bacteria"/>
</dbReference>
<gene>
    <name evidence="15" type="ORF">IDAT_03140</name>
</gene>
<evidence type="ECO:0000256" key="4">
    <source>
        <dbReference type="ARBA" id="ARBA00022741"/>
    </source>
</evidence>
<organism evidence="15 16">
    <name type="scientific">Pseudidiomarina atlantica</name>
    <dbReference type="NCBI Taxonomy" id="1517416"/>
    <lineage>
        <taxon>Bacteria</taxon>
        <taxon>Pseudomonadati</taxon>
        <taxon>Pseudomonadota</taxon>
        <taxon>Gammaproteobacteria</taxon>
        <taxon>Alteromonadales</taxon>
        <taxon>Idiomarinaceae</taxon>
        <taxon>Pseudidiomarina</taxon>
    </lineage>
</organism>
<feature type="domain" description="THIF-type NAD/FAD binding fold" evidence="14">
    <location>
        <begin position="14"/>
        <end position="248"/>
    </location>
</feature>
<evidence type="ECO:0000256" key="11">
    <source>
        <dbReference type="ARBA" id="ARBA00075110"/>
    </source>
</evidence>
<evidence type="ECO:0000256" key="3">
    <source>
        <dbReference type="ARBA" id="ARBA00022679"/>
    </source>
</evidence>
<comment type="caution">
    <text evidence="15">The sequence shown here is derived from an EMBL/GenBank/DDBJ whole genome shotgun (WGS) entry which is preliminary data.</text>
</comment>